<keyword evidence="3" id="KW-1185">Reference proteome</keyword>
<dbReference type="PANTHER" id="PTHR23272">
    <property type="entry name" value="BED FINGER-RELATED"/>
    <property type="match status" value="1"/>
</dbReference>
<dbReference type="Proteomes" id="UP000235145">
    <property type="component" value="Unassembled WGS sequence"/>
</dbReference>
<evidence type="ECO:0000313" key="2">
    <source>
        <dbReference type="EMBL" id="KAJ0223516.1"/>
    </source>
</evidence>
<protein>
    <recommendedName>
        <fullName evidence="1">HAT C-terminal dimerisation domain-containing protein</fullName>
    </recommendedName>
</protein>
<proteinExistence type="predicted"/>
<dbReference type="Pfam" id="PF05699">
    <property type="entry name" value="Dimer_Tnp_hAT"/>
    <property type="match status" value="1"/>
</dbReference>
<dbReference type="GO" id="GO:0046983">
    <property type="term" value="F:protein dimerization activity"/>
    <property type="evidence" value="ECO:0007669"/>
    <property type="project" value="InterPro"/>
</dbReference>
<dbReference type="InterPro" id="IPR008906">
    <property type="entry name" value="HATC_C_dom"/>
</dbReference>
<organism evidence="2 3">
    <name type="scientific">Lactuca sativa</name>
    <name type="common">Garden lettuce</name>
    <dbReference type="NCBI Taxonomy" id="4236"/>
    <lineage>
        <taxon>Eukaryota</taxon>
        <taxon>Viridiplantae</taxon>
        <taxon>Streptophyta</taxon>
        <taxon>Embryophyta</taxon>
        <taxon>Tracheophyta</taxon>
        <taxon>Spermatophyta</taxon>
        <taxon>Magnoliopsida</taxon>
        <taxon>eudicotyledons</taxon>
        <taxon>Gunneridae</taxon>
        <taxon>Pentapetalae</taxon>
        <taxon>asterids</taxon>
        <taxon>campanulids</taxon>
        <taxon>Asterales</taxon>
        <taxon>Asteraceae</taxon>
        <taxon>Cichorioideae</taxon>
        <taxon>Cichorieae</taxon>
        <taxon>Lactucinae</taxon>
        <taxon>Lactuca</taxon>
    </lineage>
</organism>
<gene>
    <name evidence="2" type="ORF">LSAT_V11C200078560</name>
</gene>
<feature type="domain" description="HAT C-terminal dimerisation" evidence="1">
    <location>
        <begin position="288"/>
        <end position="333"/>
    </location>
</feature>
<reference evidence="2 3" key="1">
    <citation type="journal article" date="2017" name="Nat. Commun.">
        <title>Genome assembly with in vitro proximity ligation data and whole-genome triplication in lettuce.</title>
        <authorList>
            <person name="Reyes-Chin-Wo S."/>
            <person name="Wang Z."/>
            <person name="Yang X."/>
            <person name="Kozik A."/>
            <person name="Arikit S."/>
            <person name="Song C."/>
            <person name="Xia L."/>
            <person name="Froenicke L."/>
            <person name="Lavelle D.O."/>
            <person name="Truco M.J."/>
            <person name="Xia R."/>
            <person name="Zhu S."/>
            <person name="Xu C."/>
            <person name="Xu H."/>
            <person name="Xu X."/>
            <person name="Cox K."/>
            <person name="Korf I."/>
            <person name="Meyers B.C."/>
            <person name="Michelmore R.W."/>
        </authorList>
    </citation>
    <scope>NUCLEOTIDE SEQUENCE [LARGE SCALE GENOMIC DNA]</scope>
    <source>
        <strain evidence="3">cv. Salinas</strain>
        <tissue evidence="2">Seedlings</tissue>
    </source>
</reference>
<dbReference type="PANTHER" id="PTHR23272:SF190">
    <property type="entry name" value="ZINC FINGER, BED-TYPE-RELATED"/>
    <property type="match status" value="1"/>
</dbReference>
<evidence type="ECO:0000313" key="3">
    <source>
        <dbReference type="Proteomes" id="UP000235145"/>
    </source>
</evidence>
<accession>A0A9R1WDX8</accession>
<dbReference type="EMBL" id="NBSK02000002">
    <property type="protein sequence ID" value="KAJ0223516.1"/>
    <property type="molecule type" value="Genomic_DNA"/>
</dbReference>
<comment type="caution">
    <text evidence="2">The sequence shown here is derived from an EMBL/GenBank/DDBJ whole genome shotgun (WGS) entry which is preliminary data.</text>
</comment>
<dbReference type="AlphaFoldDB" id="A0A9R1WDX8"/>
<dbReference type="InterPro" id="IPR012337">
    <property type="entry name" value="RNaseH-like_sf"/>
</dbReference>
<dbReference type="SUPFAM" id="SSF53098">
    <property type="entry name" value="Ribonuclease H-like"/>
    <property type="match status" value="1"/>
</dbReference>
<evidence type="ECO:0000259" key="1">
    <source>
        <dbReference type="Pfam" id="PF05699"/>
    </source>
</evidence>
<sequence>MSFIHVTSPHTADALSQAMMECFLECNVDNKLSTLTLDNCSTNDAIVGNLLDGFSVIANAIENVRNSVSFWTSSPNRIQDCRLFAWQVGVNCQKELLLDYKNKVEFHLYDVDIDSFNHLRKKDKHYVCLPGEDEWNMASDVCEKLKLFYQLTEKNSGAKYLTSNIFFPLICDMKLLLLSWKDLIHNVMSVAIVLDPMYKLKLTNYLFPKLYGEDQEVGLCKYCIKRNMMINEELLGNENVQPTSLRERLDFENMLSKDDGFEKTDLGDYIAEKSLLNEEGFDILTWWKDVLAIPISTVASETTFSMSGNKVTKQCNRLKPEIVGTLMCSQSWLWKELQCKTQGEP</sequence>
<name>A0A9R1WDX8_LACSA</name>